<comment type="caution">
    <text evidence="2">The sequence shown here is derived from an EMBL/GenBank/DDBJ whole genome shotgun (WGS) entry which is preliminary data.</text>
</comment>
<feature type="transmembrane region" description="Helical" evidence="1">
    <location>
        <begin position="458"/>
        <end position="478"/>
    </location>
</feature>
<feature type="transmembrane region" description="Helical" evidence="1">
    <location>
        <begin position="120"/>
        <end position="142"/>
    </location>
</feature>
<evidence type="ECO:0000313" key="2">
    <source>
        <dbReference type="EMBL" id="GEM44667.1"/>
    </source>
</evidence>
<dbReference type="RefSeq" id="WP_146881807.1">
    <property type="nucleotide sequence ID" value="NZ_BJXB01000001.1"/>
</dbReference>
<dbReference type="AlphaFoldDB" id="A0A511MWX4"/>
<dbReference type="OrthoDB" id="232755at2"/>
<evidence type="ECO:0000256" key="1">
    <source>
        <dbReference type="SAM" id="Phobius"/>
    </source>
</evidence>
<dbReference type="EMBL" id="BJXB01000001">
    <property type="protein sequence ID" value="GEM44667.1"/>
    <property type="molecule type" value="Genomic_DNA"/>
</dbReference>
<proteinExistence type="predicted"/>
<feature type="transmembrane region" description="Helical" evidence="1">
    <location>
        <begin position="431"/>
        <end position="452"/>
    </location>
</feature>
<feature type="transmembrane region" description="Helical" evidence="1">
    <location>
        <begin position="281"/>
        <end position="304"/>
    </location>
</feature>
<feature type="transmembrane region" description="Helical" evidence="1">
    <location>
        <begin position="229"/>
        <end position="250"/>
    </location>
</feature>
<feature type="transmembrane region" description="Helical" evidence="1">
    <location>
        <begin position="64"/>
        <end position="89"/>
    </location>
</feature>
<sequence>MPKTRTPLRPQSPFLRWLLQGQTQTIEGPFEAESKAEKHTHPWYQVMCLTGVDYFSTLGYQPGIAALAAGALSPFATLVLVIVTLFGALPMYRRVAEESPHGDGSISMLERLLSFWQEKFLVLILIGFALTGFIITITLSAADATAHIIENPLVPHWMDHPVGLTLVLIGLLGAVFLKGFKEAIGIAIALVALYIGLSAVVVMEGFYEIFKNPQVWTSWQQQIFQSHNWWSIFGTSFLLFPYLALGLSGFETGVLVMPQIKGGPKDTPQNPVGRIQNGKKLLTAAALIMSVMLLCSSLVTTLLIPPQEFQPGGEANGRALAYLAHEHFSTWFATLYDVATILILWFAGSSAMAGLLNIVPRYLPKYGMAPEWTLASRPLVLIFTLIAFVVTIIFKADVNAQAAAYATGVLALMGSAAVATTLSAKHKKQKVLMGFFAVVTLLFAYTIAINLFKDLGGLKIAGFFILLITFTSLISRVFRATELRVTEVTLDEAAQRFVREEARHNHGRIRIIANRKNAGDEREYRLKEAQVRDDTHIPEDDVVLFLEISIDDASDFAHRLDLQGVQVGPHRILRGTSSSVPNALAASLLHIRDETGRIPHIYFGWTEGNPILYLLRFILFGEGDIAPVTREILRKAEPDPQHRPYVHVGG</sequence>
<gene>
    <name evidence="2" type="ORF">DC3_03020</name>
</gene>
<reference evidence="2 3" key="1">
    <citation type="submission" date="2019-07" db="EMBL/GenBank/DDBJ databases">
        <title>Whole genome shotgun sequence of Deinococcus cellulosilyticus NBRC 106333.</title>
        <authorList>
            <person name="Hosoyama A."/>
            <person name="Uohara A."/>
            <person name="Ohji S."/>
            <person name="Ichikawa N."/>
        </authorList>
    </citation>
    <scope>NUCLEOTIDE SEQUENCE [LARGE SCALE GENOMIC DNA]</scope>
    <source>
        <strain evidence="2 3">NBRC 106333</strain>
    </source>
</reference>
<keyword evidence="3" id="KW-1185">Reference proteome</keyword>
<feature type="transmembrane region" description="Helical" evidence="1">
    <location>
        <begin position="187"/>
        <end position="209"/>
    </location>
</feature>
<keyword evidence="1" id="KW-0812">Transmembrane</keyword>
<feature type="transmembrane region" description="Helical" evidence="1">
    <location>
        <begin position="162"/>
        <end position="180"/>
    </location>
</feature>
<protein>
    <submittedName>
        <fullName evidence="2">Amino acid transporter</fullName>
    </submittedName>
</protein>
<feature type="transmembrane region" description="Helical" evidence="1">
    <location>
        <begin position="402"/>
        <end position="424"/>
    </location>
</feature>
<organism evidence="2 3">
    <name type="scientific">Deinococcus cellulosilyticus (strain DSM 18568 / NBRC 106333 / KACC 11606 / 5516J-15)</name>
    <dbReference type="NCBI Taxonomy" id="1223518"/>
    <lineage>
        <taxon>Bacteria</taxon>
        <taxon>Thermotogati</taxon>
        <taxon>Deinococcota</taxon>
        <taxon>Deinococci</taxon>
        <taxon>Deinococcales</taxon>
        <taxon>Deinococcaceae</taxon>
        <taxon>Deinococcus</taxon>
    </lineage>
</organism>
<accession>A0A511MWX4</accession>
<evidence type="ECO:0000313" key="3">
    <source>
        <dbReference type="Proteomes" id="UP000321306"/>
    </source>
</evidence>
<name>A0A511MWX4_DEIC1</name>
<keyword evidence="1" id="KW-1133">Transmembrane helix</keyword>
<keyword evidence="1" id="KW-0472">Membrane</keyword>
<dbReference type="Proteomes" id="UP000321306">
    <property type="component" value="Unassembled WGS sequence"/>
</dbReference>
<feature type="transmembrane region" description="Helical" evidence="1">
    <location>
        <begin position="338"/>
        <end position="359"/>
    </location>
</feature>
<dbReference type="Gene3D" id="1.20.1740.10">
    <property type="entry name" value="Amino acid/polyamine transporter I"/>
    <property type="match status" value="1"/>
</dbReference>
<feature type="transmembrane region" description="Helical" evidence="1">
    <location>
        <begin position="379"/>
        <end position="396"/>
    </location>
</feature>